<reference evidence="1 2" key="1">
    <citation type="journal article" date="2023" name="Int. J. Mol. Sci.">
        <title>De Novo Assembly and Annotation of 11 Diverse Shrub Willow (Salix) Genomes Reveals Novel Gene Organization in Sex-Linked Regions.</title>
        <authorList>
            <person name="Hyden B."/>
            <person name="Feng K."/>
            <person name="Yates T.B."/>
            <person name="Jawdy S."/>
            <person name="Cereghino C."/>
            <person name="Smart L.B."/>
            <person name="Muchero W."/>
        </authorList>
    </citation>
    <scope>NUCLEOTIDE SEQUENCE [LARGE SCALE GENOMIC DNA]</scope>
    <source>
        <tissue evidence="1">Shoot tip</tissue>
    </source>
</reference>
<dbReference type="AlphaFoldDB" id="A0AAD6P0C0"/>
<evidence type="ECO:0000313" key="1">
    <source>
        <dbReference type="EMBL" id="KAJ6411553.1"/>
    </source>
</evidence>
<organism evidence="1 2">
    <name type="scientific">Salix udensis</name>
    <dbReference type="NCBI Taxonomy" id="889485"/>
    <lineage>
        <taxon>Eukaryota</taxon>
        <taxon>Viridiplantae</taxon>
        <taxon>Streptophyta</taxon>
        <taxon>Embryophyta</taxon>
        <taxon>Tracheophyta</taxon>
        <taxon>Spermatophyta</taxon>
        <taxon>Magnoliopsida</taxon>
        <taxon>eudicotyledons</taxon>
        <taxon>Gunneridae</taxon>
        <taxon>Pentapetalae</taxon>
        <taxon>rosids</taxon>
        <taxon>fabids</taxon>
        <taxon>Malpighiales</taxon>
        <taxon>Salicaceae</taxon>
        <taxon>Saliceae</taxon>
        <taxon>Salix</taxon>
    </lineage>
</organism>
<keyword evidence="2" id="KW-1185">Reference proteome</keyword>
<name>A0AAD6P0C0_9ROSI</name>
<gene>
    <name evidence="1" type="ORF">OIU84_008185</name>
</gene>
<proteinExistence type="predicted"/>
<evidence type="ECO:0000313" key="2">
    <source>
        <dbReference type="Proteomes" id="UP001162972"/>
    </source>
</evidence>
<accession>A0AAD6P0C0</accession>
<dbReference type="EMBL" id="JAPFFJ010000014">
    <property type="protein sequence ID" value="KAJ6411553.1"/>
    <property type="molecule type" value="Genomic_DNA"/>
</dbReference>
<protein>
    <submittedName>
        <fullName evidence="1">Uncharacterized protein</fullName>
    </submittedName>
</protein>
<sequence>MGKLTPRDSSIIDDFNEMLGYDANPVGLSLSLQILPIACPVELSLPPQTMLGHRPATPDLVVVPSAASQLPWTTT</sequence>
<dbReference type="Proteomes" id="UP001162972">
    <property type="component" value="Chromosome 15Z"/>
</dbReference>
<comment type="caution">
    <text evidence="1">The sequence shown here is derived from an EMBL/GenBank/DDBJ whole genome shotgun (WGS) entry which is preliminary data.</text>
</comment>